<accession>A0ABY7WDH1</accession>
<dbReference type="RefSeq" id="WP_274266423.1">
    <property type="nucleotide sequence ID" value="NZ_CP117880.1"/>
</dbReference>
<dbReference type="InterPro" id="IPR016181">
    <property type="entry name" value="Acyl_CoA_acyltransferase"/>
</dbReference>
<name>A0ABY7WDH1_9SPHI</name>
<reference evidence="4 5" key="1">
    <citation type="submission" date="2023-02" db="EMBL/GenBank/DDBJ databases">
        <title>Genome sequence of Sphingobacterium sp. KACC 22765.</title>
        <authorList>
            <person name="Kim S."/>
            <person name="Heo J."/>
            <person name="Kwon S.-W."/>
        </authorList>
    </citation>
    <scope>NUCLEOTIDE SEQUENCE [LARGE SCALE GENOMIC DNA]</scope>
    <source>
        <strain evidence="4 5">KACC 22765</strain>
    </source>
</reference>
<dbReference type="PROSITE" id="PS51186">
    <property type="entry name" value="GNAT"/>
    <property type="match status" value="1"/>
</dbReference>
<dbReference type="Proteomes" id="UP001221558">
    <property type="component" value="Chromosome"/>
</dbReference>
<feature type="domain" description="N-acetyltransferase" evidence="3">
    <location>
        <begin position="4"/>
        <end position="170"/>
    </location>
</feature>
<keyword evidence="5" id="KW-1185">Reference proteome</keyword>
<sequence>MTAYKFRRAVQDDLATIWTILQGAILRRKADGSAQWQDGYPNPTVIAADIEKSQGFVLTAEEQVIGYCALLINDEPAYADIQGKWLSDGDFVVFHRVAISEDQVGKGLSKVMLYHIEAFAKAHGIYSVKADTNFDNLAMLKIFERAGYEYCGEVYFRGSARKAFEKILTA</sequence>
<evidence type="ECO:0000313" key="5">
    <source>
        <dbReference type="Proteomes" id="UP001221558"/>
    </source>
</evidence>
<dbReference type="InterPro" id="IPR050832">
    <property type="entry name" value="Bact_Acetyltransf"/>
</dbReference>
<dbReference type="PANTHER" id="PTHR43877:SF2">
    <property type="entry name" value="AMINOALKYLPHOSPHONATE N-ACETYLTRANSFERASE-RELATED"/>
    <property type="match status" value="1"/>
</dbReference>
<dbReference type="PANTHER" id="PTHR43877">
    <property type="entry name" value="AMINOALKYLPHOSPHONATE N-ACETYLTRANSFERASE-RELATED-RELATED"/>
    <property type="match status" value="1"/>
</dbReference>
<evidence type="ECO:0000259" key="3">
    <source>
        <dbReference type="PROSITE" id="PS51186"/>
    </source>
</evidence>
<dbReference type="CDD" id="cd04301">
    <property type="entry name" value="NAT_SF"/>
    <property type="match status" value="1"/>
</dbReference>
<proteinExistence type="predicted"/>
<evidence type="ECO:0000256" key="2">
    <source>
        <dbReference type="ARBA" id="ARBA00023315"/>
    </source>
</evidence>
<dbReference type="EMBL" id="CP117880">
    <property type="protein sequence ID" value="WDF67696.1"/>
    <property type="molecule type" value="Genomic_DNA"/>
</dbReference>
<gene>
    <name evidence="4" type="ORF">PQ465_15450</name>
</gene>
<dbReference type="Gene3D" id="3.40.630.30">
    <property type="match status" value="1"/>
</dbReference>
<keyword evidence="2" id="KW-0012">Acyltransferase</keyword>
<dbReference type="Pfam" id="PF00583">
    <property type="entry name" value="Acetyltransf_1"/>
    <property type="match status" value="1"/>
</dbReference>
<dbReference type="SUPFAM" id="SSF55729">
    <property type="entry name" value="Acyl-CoA N-acyltransferases (Nat)"/>
    <property type="match status" value="1"/>
</dbReference>
<evidence type="ECO:0000256" key="1">
    <source>
        <dbReference type="ARBA" id="ARBA00022679"/>
    </source>
</evidence>
<keyword evidence="1" id="KW-0808">Transferase</keyword>
<protein>
    <submittedName>
        <fullName evidence="4">GNAT family N-acetyltransferase</fullName>
    </submittedName>
</protein>
<organism evidence="4 5">
    <name type="scientific">Sphingobacterium oryzagri</name>
    <dbReference type="NCBI Taxonomy" id="3025669"/>
    <lineage>
        <taxon>Bacteria</taxon>
        <taxon>Pseudomonadati</taxon>
        <taxon>Bacteroidota</taxon>
        <taxon>Sphingobacteriia</taxon>
        <taxon>Sphingobacteriales</taxon>
        <taxon>Sphingobacteriaceae</taxon>
        <taxon>Sphingobacterium</taxon>
    </lineage>
</organism>
<dbReference type="InterPro" id="IPR000182">
    <property type="entry name" value="GNAT_dom"/>
</dbReference>
<evidence type="ECO:0000313" key="4">
    <source>
        <dbReference type="EMBL" id="WDF67696.1"/>
    </source>
</evidence>